<dbReference type="EMBL" id="BPVZ01000043">
    <property type="protein sequence ID" value="GKV15558.1"/>
    <property type="molecule type" value="Genomic_DNA"/>
</dbReference>
<dbReference type="Proteomes" id="UP001054252">
    <property type="component" value="Unassembled WGS sequence"/>
</dbReference>
<dbReference type="Gene3D" id="1.20.1050.10">
    <property type="match status" value="1"/>
</dbReference>
<gene>
    <name evidence="1" type="ORF">SLEP1_g26340</name>
</gene>
<keyword evidence="2" id="KW-1185">Reference proteome</keyword>
<dbReference type="InterPro" id="IPR036282">
    <property type="entry name" value="Glutathione-S-Trfase_C_sf"/>
</dbReference>
<evidence type="ECO:0000313" key="2">
    <source>
        <dbReference type="Proteomes" id="UP001054252"/>
    </source>
</evidence>
<proteinExistence type="predicted"/>
<dbReference type="SUPFAM" id="SSF47616">
    <property type="entry name" value="GST C-terminal domain-like"/>
    <property type="match status" value="1"/>
</dbReference>
<sequence length="37" mass="4057">MAQFPLLARLNDAYNELPAFQDTIPEKQPDAPPSVAS</sequence>
<protein>
    <submittedName>
        <fullName evidence="1">Uncharacterized protein</fullName>
    </submittedName>
</protein>
<accession>A0AAV5JWA3</accession>
<organism evidence="1 2">
    <name type="scientific">Rubroshorea leprosula</name>
    <dbReference type="NCBI Taxonomy" id="152421"/>
    <lineage>
        <taxon>Eukaryota</taxon>
        <taxon>Viridiplantae</taxon>
        <taxon>Streptophyta</taxon>
        <taxon>Embryophyta</taxon>
        <taxon>Tracheophyta</taxon>
        <taxon>Spermatophyta</taxon>
        <taxon>Magnoliopsida</taxon>
        <taxon>eudicotyledons</taxon>
        <taxon>Gunneridae</taxon>
        <taxon>Pentapetalae</taxon>
        <taxon>rosids</taxon>
        <taxon>malvids</taxon>
        <taxon>Malvales</taxon>
        <taxon>Dipterocarpaceae</taxon>
        <taxon>Rubroshorea</taxon>
    </lineage>
</organism>
<evidence type="ECO:0000313" key="1">
    <source>
        <dbReference type="EMBL" id="GKV15558.1"/>
    </source>
</evidence>
<dbReference type="AlphaFoldDB" id="A0AAV5JWA3"/>
<reference evidence="1 2" key="1">
    <citation type="journal article" date="2021" name="Commun. Biol.">
        <title>The genome of Shorea leprosula (Dipterocarpaceae) highlights the ecological relevance of drought in aseasonal tropical rainforests.</title>
        <authorList>
            <person name="Ng K.K.S."/>
            <person name="Kobayashi M.J."/>
            <person name="Fawcett J.A."/>
            <person name="Hatakeyama M."/>
            <person name="Paape T."/>
            <person name="Ng C.H."/>
            <person name="Ang C.C."/>
            <person name="Tnah L.H."/>
            <person name="Lee C.T."/>
            <person name="Nishiyama T."/>
            <person name="Sese J."/>
            <person name="O'Brien M.J."/>
            <person name="Copetti D."/>
            <person name="Mohd Noor M.I."/>
            <person name="Ong R.C."/>
            <person name="Putra M."/>
            <person name="Sireger I.Z."/>
            <person name="Indrioko S."/>
            <person name="Kosugi Y."/>
            <person name="Izuno A."/>
            <person name="Isagi Y."/>
            <person name="Lee S.L."/>
            <person name="Shimizu K.K."/>
        </authorList>
    </citation>
    <scope>NUCLEOTIDE SEQUENCE [LARGE SCALE GENOMIC DNA]</scope>
    <source>
        <strain evidence="1">214</strain>
    </source>
</reference>
<name>A0AAV5JWA3_9ROSI</name>
<comment type="caution">
    <text evidence="1">The sequence shown here is derived from an EMBL/GenBank/DDBJ whole genome shotgun (WGS) entry which is preliminary data.</text>
</comment>